<proteinExistence type="predicted"/>
<dbReference type="PATRIC" id="fig|396596.7.peg.3199"/>
<reference evidence="1 2" key="1">
    <citation type="submission" date="2008-03" db="EMBL/GenBank/DDBJ databases">
        <title>Sequencing of the draft genome and assembly of Burkholderia ambifaria IOP40-10.</title>
        <authorList>
            <consortium name="US DOE Joint Genome Institute (JGI-PGF)"/>
            <person name="Copeland A."/>
            <person name="Lucas S."/>
            <person name="Lapidus A."/>
            <person name="Glavina del Rio T."/>
            <person name="Dalin E."/>
            <person name="Tice H."/>
            <person name="Bruce D."/>
            <person name="Goodwin L."/>
            <person name="Pitluck S."/>
            <person name="Larimer F."/>
            <person name="Land M.L."/>
            <person name="Hauser L."/>
            <person name="Tiedje J."/>
            <person name="Richardson P."/>
        </authorList>
    </citation>
    <scope>NUCLEOTIDE SEQUENCE [LARGE SCALE GENOMIC DNA]</scope>
    <source>
        <strain evidence="1 2">IOP40-10</strain>
    </source>
</reference>
<accession>B1FJV0</accession>
<organism evidence="1 2">
    <name type="scientific">Burkholderia ambifaria IOP40-10</name>
    <dbReference type="NCBI Taxonomy" id="396596"/>
    <lineage>
        <taxon>Bacteria</taxon>
        <taxon>Pseudomonadati</taxon>
        <taxon>Pseudomonadota</taxon>
        <taxon>Betaproteobacteria</taxon>
        <taxon>Burkholderiales</taxon>
        <taxon>Burkholderiaceae</taxon>
        <taxon>Burkholderia</taxon>
        <taxon>Burkholderia cepacia complex</taxon>
    </lineage>
</organism>
<name>B1FJV0_9BURK</name>
<protein>
    <submittedName>
        <fullName evidence="1">Uncharacterized protein</fullName>
    </submittedName>
</protein>
<dbReference type="AlphaFoldDB" id="B1FJV0"/>
<dbReference type="Proteomes" id="UP000005463">
    <property type="component" value="Unassembled WGS sequence"/>
</dbReference>
<comment type="caution">
    <text evidence="1">The sequence shown here is derived from an EMBL/GenBank/DDBJ whole genome shotgun (WGS) entry which is preliminary data.</text>
</comment>
<evidence type="ECO:0000313" key="1">
    <source>
        <dbReference type="EMBL" id="EDT02166.1"/>
    </source>
</evidence>
<evidence type="ECO:0000313" key="2">
    <source>
        <dbReference type="Proteomes" id="UP000005463"/>
    </source>
</evidence>
<dbReference type="EMBL" id="ABLC01000131">
    <property type="protein sequence ID" value="EDT02166.1"/>
    <property type="molecule type" value="Genomic_DNA"/>
</dbReference>
<sequence>MVRLEECVSQVAVTHSLKALERVGNDRLRGAQLIVVPSD</sequence>
<gene>
    <name evidence="1" type="ORF">BamIOP4010DRAFT_4311</name>
</gene>